<keyword evidence="5" id="KW-1185">Reference proteome</keyword>
<gene>
    <name evidence="4" type="ORF">RM649_02270</name>
</gene>
<reference evidence="5" key="1">
    <citation type="submission" date="2023-07" db="EMBL/GenBank/DDBJ databases">
        <title>30 novel species of actinomycetes from the DSMZ collection.</title>
        <authorList>
            <person name="Nouioui I."/>
        </authorList>
    </citation>
    <scope>NUCLEOTIDE SEQUENCE [LARGE SCALE GENOMIC DNA]</scope>
    <source>
        <strain evidence="5">DSM 41770</strain>
    </source>
</reference>
<evidence type="ECO:0000259" key="3">
    <source>
        <dbReference type="Pfam" id="PF01757"/>
    </source>
</evidence>
<keyword evidence="2" id="KW-0812">Transmembrane</keyword>
<evidence type="ECO:0000256" key="2">
    <source>
        <dbReference type="SAM" id="Phobius"/>
    </source>
</evidence>
<feature type="transmembrane region" description="Helical" evidence="2">
    <location>
        <begin position="59"/>
        <end position="77"/>
    </location>
</feature>
<protein>
    <submittedName>
        <fullName evidence="4">Acyltransferase</fullName>
        <ecNumber evidence="4">2.3.-.-</ecNumber>
    </submittedName>
</protein>
<dbReference type="Proteomes" id="UP001183777">
    <property type="component" value="Unassembled WGS sequence"/>
</dbReference>
<dbReference type="InterPro" id="IPR002656">
    <property type="entry name" value="Acyl_transf_3_dom"/>
</dbReference>
<dbReference type="EC" id="2.3.-.-" evidence="4"/>
<name>A0ABU2RG62_9ACTN</name>
<keyword evidence="4" id="KW-0808">Transferase</keyword>
<accession>A0ABU2RG62</accession>
<keyword evidence="2" id="KW-1133">Transmembrane helix</keyword>
<feature type="transmembrane region" description="Helical" evidence="2">
    <location>
        <begin position="323"/>
        <end position="342"/>
    </location>
</feature>
<feature type="transmembrane region" description="Helical" evidence="2">
    <location>
        <begin position="348"/>
        <end position="366"/>
    </location>
</feature>
<evidence type="ECO:0000313" key="5">
    <source>
        <dbReference type="Proteomes" id="UP001183777"/>
    </source>
</evidence>
<feature type="transmembrane region" description="Helical" evidence="2">
    <location>
        <begin position="171"/>
        <end position="190"/>
    </location>
</feature>
<dbReference type="RefSeq" id="WP_311654638.1">
    <property type="nucleotide sequence ID" value="NZ_JAVREX010000001.1"/>
</dbReference>
<organism evidence="4 5">
    <name type="scientific">Streptomyces salyersiae</name>
    <dbReference type="NCBI Taxonomy" id="3075530"/>
    <lineage>
        <taxon>Bacteria</taxon>
        <taxon>Bacillati</taxon>
        <taxon>Actinomycetota</taxon>
        <taxon>Actinomycetes</taxon>
        <taxon>Kitasatosporales</taxon>
        <taxon>Streptomycetaceae</taxon>
        <taxon>Streptomyces</taxon>
    </lineage>
</organism>
<dbReference type="Pfam" id="PF01757">
    <property type="entry name" value="Acyl_transf_3"/>
    <property type="match status" value="1"/>
</dbReference>
<sequence length="419" mass="45216">MRWSHGSVAECFSGRNNSLGILRLSLAAAVVVSHASVLGFGDKEFGYHFSHGQTDLGKLSVYGFFVLSGILVTRSGNRLPLGRFLWHRALRLLPGLWLCLAVTAFVVAPFLYWRQQGGLDGFWGHARGPWDYLASNWAVAPRQKDVSGVVATAGESGLAHSPSIDAALWSLRYEVLCYIGVALLAVTGALARARRVVLLLTAVLGLLIVRDAVCDPFWAGFSDSDYYANIQFFEVTGRFDPDTVLYLAFAFALGSVIELYRERVPVSDVLGVASGIVLIGSLRFGYLFVVGLPAFAYLLLWLAIRLPAPFRRVGARHDYSYGMYIYGFVVQQSLVAVGFARWGFWPYLAMSLAGALAAAVLSWHLVERPAMRLKNLGSARTSPPKAGGGTAGPVPEAAKVPEAMAPGSGKDLVGSGNPV</sequence>
<proteinExistence type="predicted"/>
<dbReference type="GO" id="GO:0016746">
    <property type="term" value="F:acyltransferase activity"/>
    <property type="evidence" value="ECO:0007669"/>
    <property type="project" value="UniProtKB-KW"/>
</dbReference>
<feature type="region of interest" description="Disordered" evidence="1">
    <location>
        <begin position="376"/>
        <end position="419"/>
    </location>
</feature>
<dbReference type="EMBL" id="JAVREX010000001">
    <property type="protein sequence ID" value="MDT0426478.1"/>
    <property type="molecule type" value="Genomic_DNA"/>
</dbReference>
<keyword evidence="4" id="KW-0012">Acyltransferase</keyword>
<keyword evidence="2" id="KW-0472">Membrane</keyword>
<comment type="caution">
    <text evidence="4">The sequence shown here is derived from an EMBL/GenBank/DDBJ whole genome shotgun (WGS) entry which is preliminary data.</text>
</comment>
<evidence type="ECO:0000313" key="4">
    <source>
        <dbReference type="EMBL" id="MDT0426478.1"/>
    </source>
</evidence>
<feature type="transmembrane region" description="Helical" evidence="2">
    <location>
        <begin position="294"/>
        <end position="311"/>
    </location>
</feature>
<feature type="transmembrane region" description="Helical" evidence="2">
    <location>
        <begin position="89"/>
        <end position="113"/>
    </location>
</feature>
<feature type="domain" description="Acyltransferase 3" evidence="3">
    <location>
        <begin position="17"/>
        <end position="362"/>
    </location>
</feature>
<feature type="transmembrane region" description="Helical" evidence="2">
    <location>
        <begin position="21"/>
        <end position="39"/>
    </location>
</feature>
<evidence type="ECO:0000256" key="1">
    <source>
        <dbReference type="SAM" id="MobiDB-lite"/>
    </source>
</evidence>
<feature type="transmembrane region" description="Helical" evidence="2">
    <location>
        <begin position="197"/>
        <end position="219"/>
    </location>
</feature>